<dbReference type="PIRSF" id="PIRSF006593">
    <property type="entry name" value="UCP006593"/>
    <property type="match status" value="1"/>
</dbReference>
<reference evidence="2 3" key="1">
    <citation type="submission" date="2019-02" db="EMBL/GenBank/DDBJ databases">
        <title>Deep-cultivation of Planctomycetes and their phenomic and genomic characterization uncovers novel biology.</title>
        <authorList>
            <person name="Wiegand S."/>
            <person name="Jogler M."/>
            <person name="Boedeker C."/>
            <person name="Pinto D."/>
            <person name="Vollmers J."/>
            <person name="Rivas-Marin E."/>
            <person name="Kohn T."/>
            <person name="Peeters S.H."/>
            <person name="Heuer A."/>
            <person name="Rast P."/>
            <person name="Oberbeckmann S."/>
            <person name="Bunk B."/>
            <person name="Jeske O."/>
            <person name="Meyerdierks A."/>
            <person name="Storesund J.E."/>
            <person name="Kallscheuer N."/>
            <person name="Luecker S."/>
            <person name="Lage O.M."/>
            <person name="Pohl T."/>
            <person name="Merkel B.J."/>
            <person name="Hornburger P."/>
            <person name="Mueller R.-W."/>
            <person name="Bruemmer F."/>
            <person name="Labrenz M."/>
            <person name="Spormann A.M."/>
            <person name="Op den Camp H."/>
            <person name="Overmann J."/>
            <person name="Amann R."/>
            <person name="Jetten M.S.M."/>
            <person name="Mascher T."/>
            <person name="Medema M.H."/>
            <person name="Devos D.P."/>
            <person name="Kaster A.-K."/>
            <person name="Ovreas L."/>
            <person name="Rohde M."/>
            <person name="Galperin M.Y."/>
            <person name="Jogler C."/>
        </authorList>
    </citation>
    <scope>NUCLEOTIDE SEQUENCE [LARGE SCALE GENOMIC DNA]</scope>
    <source>
        <strain evidence="2 3">KS4</strain>
    </source>
</reference>
<keyword evidence="3" id="KW-1185">Reference proteome</keyword>
<dbReference type="Pfam" id="PF01937">
    <property type="entry name" value="ARMT1-like_dom"/>
    <property type="match status" value="1"/>
</dbReference>
<dbReference type="InterPro" id="IPR002791">
    <property type="entry name" value="ARMT1-like_metal-bd"/>
</dbReference>
<dbReference type="Proteomes" id="UP000317369">
    <property type="component" value="Chromosome"/>
</dbReference>
<name>A0A517YR72_9BACT</name>
<dbReference type="KEGG" id="pcor:KS4_07620"/>
<feature type="domain" description="Damage-control phosphatase ARMT1-like metal-binding" evidence="1">
    <location>
        <begin position="4"/>
        <end position="321"/>
    </location>
</feature>
<accession>A0A517YR72</accession>
<gene>
    <name evidence="2" type="ORF">KS4_07620</name>
</gene>
<dbReference type="EMBL" id="CP036425">
    <property type="protein sequence ID" value="QDU32728.1"/>
    <property type="molecule type" value="Genomic_DNA"/>
</dbReference>
<dbReference type="SUPFAM" id="SSF111321">
    <property type="entry name" value="AF1104-like"/>
    <property type="match status" value="1"/>
</dbReference>
<evidence type="ECO:0000313" key="3">
    <source>
        <dbReference type="Proteomes" id="UP000317369"/>
    </source>
</evidence>
<protein>
    <recommendedName>
        <fullName evidence="1">Damage-control phosphatase ARMT1-like metal-binding domain-containing protein</fullName>
    </recommendedName>
</protein>
<dbReference type="Gene3D" id="3.40.50.10880">
    <property type="entry name" value="Uncharacterised protein PF01937, DUF89, domain 3"/>
    <property type="match status" value="1"/>
</dbReference>
<evidence type="ECO:0000259" key="1">
    <source>
        <dbReference type="Pfam" id="PF01937"/>
    </source>
</evidence>
<dbReference type="OrthoDB" id="9796465at2"/>
<organism evidence="2 3">
    <name type="scientific">Poriferisphaera corsica</name>
    <dbReference type="NCBI Taxonomy" id="2528020"/>
    <lineage>
        <taxon>Bacteria</taxon>
        <taxon>Pseudomonadati</taxon>
        <taxon>Planctomycetota</taxon>
        <taxon>Phycisphaerae</taxon>
        <taxon>Phycisphaerales</taxon>
        <taxon>Phycisphaeraceae</taxon>
        <taxon>Poriferisphaera</taxon>
    </lineage>
</organism>
<proteinExistence type="predicted"/>
<dbReference type="InterPro" id="IPR036075">
    <property type="entry name" value="ARMT-1-like_metal-bd_sf"/>
</dbReference>
<dbReference type="RefSeq" id="WP_145074755.1">
    <property type="nucleotide sequence ID" value="NZ_CP036425.1"/>
</dbReference>
<dbReference type="AlphaFoldDB" id="A0A517YR72"/>
<dbReference type="InterPro" id="IPR014444">
    <property type="entry name" value="PH1575-like"/>
</dbReference>
<evidence type="ECO:0000313" key="2">
    <source>
        <dbReference type="EMBL" id="QDU32728.1"/>
    </source>
</evidence>
<dbReference type="Gene3D" id="1.10.8.380">
    <property type="entry name" value="Uncharacterised protein PF01937, DUF89, domain 1"/>
    <property type="match status" value="1"/>
</dbReference>
<dbReference type="Gene3D" id="1.10.285.20">
    <property type="entry name" value="Uncharacterised protein PF01937, DUF89, domain 2"/>
    <property type="match status" value="1"/>
</dbReference>
<sequence>MRTYLDCIPCFVKQALGAARQVTDDEVLIERVMKRVCLAASELSMTESSPVMGQKIHRIIREETGCGDPYAEIKKLSNEMAMRMVDGAKAEIEAAKQVGNEVSGFEVAVRYAIAGNSMDFAIYLEWDEKRLNDSLAVLREKVIDKQAVADLWEAIGKAEKILVLADNAGEIVFDRLLMETLPAKVLPRITYAVKGSAVINDALREDADEVGVSDLVTVIDNGTDAPGTVLEQCSDEFMKAYHEADVVISKGQANYETLRASCEMTCSLSNGSLRKKRISHEPASDCFTGHMTRNDATCSSGCDREVYFLLQVKCPIIGKYVDQGKEVGDWVVQRYRP</sequence>